<dbReference type="AlphaFoldDB" id="A0A1J8RC53"/>
<dbReference type="Proteomes" id="UP000183567">
    <property type="component" value="Unassembled WGS sequence"/>
</dbReference>
<proteinExistence type="predicted"/>
<accession>A0A1J8RC53</accession>
<dbReference type="SUPFAM" id="SSF52047">
    <property type="entry name" value="RNI-like"/>
    <property type="match status" value="1"/>
</dbReference>
<dbReference type="STRING" id="180088.A0A1J8RC53"/>
<evidence type="ECO:0000313" key="2">
    <source>
        <dbReference type="EMBL" id="OJA21476.1"/>
    </source>
</evidence>
<dbReference type="OrthoDB" id="3253362at2759"/>
<comment type="caution">
    <text evidence="2">The sequence shown here is derived from an EMBL/GenBank/DDBJ whole genome shotgun (WGS) entry which is preliminary data.</text>
</comment>
<keyword evidence="3" id="KW-1185">Reference proteome</keyword>
<dbReference type="Gene3D" id="1.20.1280.50">
    <property type="match status" value="1"/>
</dbReference>
<evidence type="ECO:0000259" key="1">
    <source>
        <dbReference type="Pfam" id="PF12937"/>
    </source>
</evidence>
<dbReference type="EMBL" id="LVVM01000103">
    <property type="protein sequence ID" value="OJA21476.1"/>
    <property type="molecule type" value="Genomic_DNA"/>
</dbReference>
<feature type="domain" description="F-box" evidence="1">
    <location>
        <begin position="199"/>
        <end position="254"/>
    </location>
</feature>
<name>A0A1J8RC53_9AGAM</name>
<gene>
    <name evidence="2" type="ORF">AZE42_11745</name>
</gene>
<dbReference type="Pfam" id="PF12937">
    <property type="entry name" value="F-box-like"/>
    <property type="match status" value="1"/>
</dbReference>
<sequence length="499" mass="57129">MLRYTRTDFDPEMLLLILCAISAEFALEKCWAEAGKWILLDWCRPRRSTASGAVIGNEIVLPAVAEPSPQLNLATLSFTKKMQVVDDTTDNSEVILSHDTIKALQKFLARSRVIIPDLETPYSSFPNCHHSHISESEFGDQSTHVILPELQQQLRAVYQEIAGLDKVMGRLEDLRQQVSEKQARITQSIILHRGSTSALWRLPVEVLCQIFVHCLPETDHLRVSPGLAPLLLTRVCRRWKEVAVNLPRLWCTLSVTTRVHKSWEETSFWHHLWLKRAQEHPLSLQIRCSRDARTQLKSFLQLYNHQISSLRLILLDANAAPEHLFQDLPALQELTLEWPWGHDRAVVSTECISRLPCTLRILKLRRITVDPSTSFSTNVWAHLRNAEIHLKPHYFIHFLHLCPNLASLEIYMDSSTNLLHPLEPFTHTNLQSLTINCYRAAPLRDVFKALTLPNLRVLEAPHVGLPHEEVKAFLTRSNCPPERLMFGVRAGSIDGQRPE</sequence>
<organism evidence="2 3">
    <name type="scientific">Rhizopogon vesiculosus</name>
    <dbReference type="NCBI Taxonomy" id="180088"/>
    <lineage>
        <taxon>Eukaryota</taxon>
        <taxon>Fungi</taxon>
        <taxon>Dikarya</taxon>
        <taxon>Basidiomycota</taxon>
        <taxon>Agaricomycotina</taxon>
        <taxon>Agaricomycetes</taxon>
        <taxon>Agaricomycetidae</taxon>
        <taxon>Boletales</taxon>
        <taxon>Suillineae</taxon>
        <taxon>Rhizopogonaceae</taxon>
        <taxon>Rhizopogon</taxon>
    </lineage>
</organism>
<dbReference type="InterPro" id="IPR001810">
    <property type="entry name" value="F-box_dom"/>
</dbReference>
<protein>
    <recommendedName>
        <fullName evidence="1">F-box domain-containing protein</fullName>
    </recommendedName>
</protein>
<evidence type="ECO:0000313" key="3">
    <source>
        <dbReference type="Proteomes" id="UP000183567"/>
    </source>
</evidence>
<reference evidence="2 3" key="1">
    <citation type="submission" date="2016-03" db="EMBL/GenBank/DDBJ databases">
        <title>Comparative genomics of the ectomycorrhizal sister species Rhizopogon vinicolor and Rhizopogon vesiculosus (Basidiomycota: Boletales) reveals a divergence of the mating type B locus.</title>
        <authorList>
            <person name="Mujic A.B."/>
            <person name="Kuo A."/>
            <person name="Tritt A."/>
            <person name="Lipzen A."/>
            <person name="Chen C."/>
            <person name="Johnson J."/>
            <person name="Sharma A."/>
            <person name="Barry K."/>
            <person name="Grigoriev I.V."/>
            <person name="Spatafora J.W."/>
        </authorList>
    </citation>
    <scope>NUCLEOTIDE SEQUENCE [LARGE SCALE GENOMIC DNA]</scope>
    <source>
        <strain evidence="2 3">AM-OR11-056</strain>
    </source>
</reference>